<dbReference type="EMBL" id="SRRM01000014">
    <property type="protein sequence ID" value="TKY87080.1"/>
    <property type="molecule type" value="Genomic_DNA"/>
</dbReference>
<dbReference type="InterPro" id="IPR020843">
    <property type="entry name" value="ER"/>
</dbReference>
<dbReference type="InterPro" id="IPR045851">
    <property type="entry name" value="AMP-bd_C_sf"/>
</dbReference>
<dbReference type="Pfam" id="PF07993">
    <property type="entry name" value="NAD_binding_4"/>
    <property type="match status" value="1"/>
</dbReference>
<dbReference type="GO" id="GO:0008270">
    <property type="term" value="F:zinc ion binding"/>
    <property type="evidence" value="ECO:0007669"/>
    <property type="project" value="InterPro"/>
</dbReference>
<comment type="caution">
    <text evidence="8">The sequence shown here is derived from an EMBL/GenBank/DDBJ whole genome shotgun (WGS) entry which is preliminary data.</text>
</comment>
<dbReference type="Gene3D" id="3.30.559.30">
    <property type="entry name" value="Nonribosomal peptide synthetase, condensation domain"/>
    <property type="match status" value="1"/>
</dbReference>
<feature type="compositionally biased region" description="Basic and acidic residues" evidence="6">
    <location>
        <begin position="1789"/>
        <end position="1799"/>
    </location>
</feature>
<dbReference type="Pfam" id="PF08659">
    <property type="entry name" value="KR"/>
    <property type="match status" value="1"/>
</dbReference>
<dbReference type="InterPro" id="IPR020806">
    <property type="entry name" value="PKS_PP-bd"/>
</dbReference>
<dbReference type="Gene3D" id="3.40.50.12780">
    <property type="entry name" value="N-terminal domain of ligase-like"/>
    <property type="match status" value="1"/>
</dbReference>
<dbReference type="Pfam" id="PF23297">
    <property type="entry name" value="ACP_SdgA_C"/>
    <property type="match status" value="1"/>
</dbReference>
<dbReference type="GeneID" id="40726652"/>
<feature type="compositionally biased region" description="Polar residues" evidence="6">
    <location>
        <begin position="1770"/>
        <end position="1788"/>
    </location>
</feature>
<dbReference type="GO" id="GO:0031177">
    <property type="term" value="F:phosphopantetheine binding"/>
    <property type="evidence" value="ECO:0007669"/>
    <property type="project" value="InterPro"/>
</dbReference>
<dbReference type="InterPro" id="IPR013968">
    <property type="entry name" value="PKS_KR"/>
</dbReference>
<name>A0A4U7KRL7_9BASI</name>
<dbReference type="Gene3D" id="3.90.180.10">
    <property type="entry name" value="Medium-chain alcohol dehydrogenases, catalytic domain"/>
    <property type="match status" value="1"/>
</dbReference>
<dbReference type="GO" id="GO:1901336">
    <property type="term" value="P:lactone biosynthetic process"/>
    <property type="evidence" value="ECO:0007669"/>
    <property type="project" value="UniProtKB-ARBA"/>
</dbReference>
<reference evidence="8 9" key="1">
    <citation type="submission" date="2019-05" db="EMBL/GenBank/DDBJ databases">
        <title>Sporisorium graminicola CBS 10092 draft sequencing and annotation.</title>
        <authorList>
            <person name="Solano-Gonzalez S."/>
            <person name="Caddick M.X."/>
            <person name="Darby A."/>
        </authorList>
    </citation>
    <scope>NUCLEOTIDE SEQUENCE [LARGE SCALE GENOMIC DNA]</scope>
    <source>
        <strain evidence="8 9">CBS 10092</strain>
    </source>
</reference>
<dbReference type="PROSITE" id="PS00455">
    <property type="entry name" value="AMP_BINDING"/>
    <property type="match status" value="1"/>
</dbReference>
<dbReference type="SUPFAM" id="SSF50129">
    <property type="entry name" value="GroES-like"/>
    <property type="match status" value="1"/>
</dbReference>
<dbReference type="Proteomes" id="UP000306050">
    <property type="component" value="Chromosome SGRAM_22"/>
</dbReference>
<evidence type="ECO:0000313" key="9">
    <source>
        <dbReference type="Proteomes" id="UP000306050"/>
    </source>
</evidence>
<keyword evidence="1" id="KW-0596">Phosphopantetheine</keyword>
<dbReference type="InterPro" id="IPR023213">
    <property type="entry name" value="CAT-like_dom_sf"/>
</dbReference>
<evidence type="ECO:0000256" key="2">
    <source>
        <dbReference type="ARBA" id="ARBA00022553"/>
    </source>
</evidence>
<dbReference type="SUPFAM" id="SSF47336">
    <property type="entry name" value="ACP-like"/>
    <property type="match status" value="2"/>
</dbReference>
<feature type="domain" description="Carrier" evidence="7">
    <location>
        <begin position="608"/>
        <end position="685"/>
    </location>
</feature>
<dbReference type="PROSITE" id="PS01162">
    <property type="entry name" value="QOR_ZETA_CRYSTAL"/>
    <property type="match status" value="1"/>
</dbReference>
<feature type="domain" description="Carrier" evidence="7">
    <location>
        <begin position="1798"/>
        <end position="1873"/>
    </location>
</feature>
<dbReference type="Gene3D" id="3.40.50.720">
    <property type="entry name" value="NAD(P)-binding Rossmann-like Domain"/>
    <property type="match status" value="2"/>
</dbReference>
<keyword evidence="5" id="KW-0511">Multifunctional enzyme</keyword>
<dbReference type="Gene3D" id="1.10.1200.10">
    <property type="entry name" value="ACP-like"/>
    <property type="match status" value="2"/>
</dbReference>
<dbReference type="InterPro" id="IPR011032">
    <property type="entry name" value="GroES-like_sf"/>
</dbReference>
<dbReference type="Pfam" id="PF00668">
    <property type="entry name" value="Condensation"/>
    <property type="match status" value="1"/>
</dbReference>
<evidence type="ECO:0000256" key="5">
    <source>
        <dbReference type="ARBA" id="ARBA00023268"/>
    </source>
</evidence>
<keyword evidence="4" id="KW-0808">Transferase</keyword>
<dbReference type="Gene3D" id="3.30.559.10">
    <property type="entry name" value="Chloramphenicol acetyltransferase-like domain"/>
    <property type="match status" value="1"/>
</dbReference>
<accession>A0A4U7KRL7</accession>
<dbReference type="GO" id="GO:0005737">
    <property type="term" value="C:cytoplasm"/>
    <property type="evidence" value="ECO:0007669"/>
    <property type="project" value="TreeGrafter"/>
</dbReference>
<dbReference type="InterPro" id="IPR009081">
    <property type="entry name" value="PP-bd_ACP"/>
</dbReference>
<sequence length="2297" mass="250459">MKVVASALNFRDVAASMGIIDDFELGDECAGIVLRTGSAVDPSCFKSGDRVVALRPGQGCHQSRVRNPASLCWKLGEMDFADAASLPLILSTAYYTLFTVAQIEAGQSVLIHSAAGGVGQMAVQLAKLRGARVFATVGSASKRKLLRERFDLADDHIFSSRDASFAQAVMEATSWKGVDVVLNSLSGDLLKCSWDCIAPFGTFCEIGKRDIHEDSKLSMAPFRRNVRFASIDLVIMFERNQALLSRVFRESCELVHAGQIQLPWPVERFAYSQAASAFRLMQQGKHTGKLVLQDQPGDLVSVLPSSFEQSAPRLDASKIYLLVGGLGGLCRSLSQWLVRRGARHLVFLSRSGEDRPEARETTHWLRSRGITVQTFKADVARFDDVLVCIRTLGQRLAGIFHAVTVLRDALLSSMSFDQWRTSLGAKAYGATNLHRALEECNVDVDFFVMFSSVSTILGAKAQSNYSAANCYLDFLVRHRRAQGLAASTCNIGMVSGVGLVAEDAALQAIMEKQGFNAVNQEELLAQLSSAIDASRPGQIVDSAGFVQSQSITGVNLAREGLYWSNRPRFAHLYTNNDVTSSSGAGGGRKGGASQNLAAHLASLPTPETKMEALSAAFIEKLSANLGITQESIDVNKPLSNYGLDSLVAVEIRSWFTKTARAEIALFDVLGSPSIVALVSKAVQSLAAAKASTSKADSEPEFSSLKNGTGKTADKATAQDGVEYDIVPRRNATKTNVVPMSLCQTRLWTVHAMSSHPERLNLSVVFHLSGAPHLATLSAAWDALVARNEVLRTAFYEGEDESVQEILAPFHAELPFVDLRSKGSTARDEFEHLQAKQCSKPLDIESGELFSLFVAQLGDEEFALGCSFHHIAVDAGSAVPFLEQLKTLYDTIRDGKELTAIPAPRLQYADYAAWETEQQGSAQVADSESFWRTKFASAPEVSALLPYASVSERLAVPSEGRRTTRSSIPGRLLKRLKRVCTEADVTQFQFFFAAFRCFIFLHTRQNDLTLLMINGARPHEELRDLIGFMVNITPVRCHHSFDDMTFEEALQLIKPDLVSALEHGQTPFERIVQLASAAYSEGSSSKTFPLGQVAINYQVHRKPPVVNTSDFVIDDVATEDIPSGCELNLEAMESDTGLSLRLEYDTTLYADDASMQRMLGNFTQFLMSLMQDHRQPLDEVSLSGSEEIGFQREKYWNIETKTEDLFDASCVAQRIIHLSQKQPEAIAARTSQGEEITYASLVAEARDIAATLQADGVGRGGLIALLSYPGIHCLKGMLAAHMTGNGYAGLDPTFSEARLAFMVRDCGARALLTTTDLADTAKRLLSSSPSFEGLADAKNLTTLYLDHFDRASPTQLPPFQADSKPAIGADPFYVVYSSGSTGAPKGILLTQDNTRSMLLAMQSRFNFGKGDRFLWQSSMSFDLSVVQIFSALCAGGTILIAKQGTRSDPEALAAFMVETGPTVTYFTPTQFTMILESAADEVAKLASTLRFAMFAGERLPVRLAQRFYEVLPTCSTKARVYNTWSPSEVVVQTTIADVEAPQAKDTSIPIGYPLANCRHYICNKRLEVVPVGVEGEICVGGAQVGDYLNRPEQSARSFVNNPFATEDDVQRGWTRVFRTGDRGVLRPDGQLEFRGRIAGDKQVKLRGYRMDLGEVEQALFQAAKGDPSLALADVYVVARNIDTANANANANADADDRSTVAFVVPKESRDTKRAQQELFHGLEKAVAAHLNPYMLPSFYVQLASLPTTVGGKVNRLALMQGEYDFLRPVLPSSSPDEFQPSSGTSQVTTHSDEANEGGDKTLSEVVGIFRTILRGTDASKINEDSDFFKAGGTSLLVVRLQSRLKRTFGFAPTIATIVKQPTPRSIAAALVRARGSAMANTSTKVPTMTTAKKADVIPWTDELALVDNLPSVRDLPDSTVKNVLLTGADTFIGAHVLADLISREDCPRVFVIGTSEPISEAKLLQVLNEFHLLDGLDTSKIEAVPEARLDRENLGLTSSRLSALADDIGRILHCASEVSLLRSYKALRPVNVLGTLALLRLAGYNGVVRPLHYLSTWSVPHLATWTTASSRQAKRLVQPAAPDSFMPDSDNALGYFKTRWASEMLLTRAADENKGYRVSIYRASAASGNSKTLVHEPDQDFVRQMVVSMIHERRIPRLHNDFVVDFVPVNYISQSITVLASTRNVWASSKQGAQFYHLSNPNPLPLAQLADRIGEILGEAGTSRAEVVDLATWLAPSTSQEANEGSEMAKQVLASYFALDHTMHALDTVSTTQRLAQLGVEPCPPVFGALLRGVARLS</sequence>
<dbReference type="RefSeq" id="XP_029739065.1">
    <property type="nucleotide sequence ID" value="XM_029884355.1"/>
</dbReference>
<dbReference type="SUPFAM" id="SSF52777">
    <property type="entry name" value="CoA-dependent acyltransferases"/>
    <property type="match status" value="2"/>
</dbReference>
<proteinExistence type="predicted"/>
<dbReference type="Pfam" id="PF00550">
    <property type="entry name" value="PP-binding"/>
    <property type="match status" value="1"/>
</dbReference>
<dbReference type="SUPFAM" id="SSF51735">
    <property type="entry name" value="NAD(P)-binding Rossmann-fold domains"/>
    <property type="match status" value="3"/>
</dbReference>
<feature type="region of interest" description="Disordered" evidence="6">
    <location>
        <begin position="1769"/>
        <end position="1799"/>
    </location>
</feature>
<keyword evidence="9" id="KW-1185">Reference proteome</keyword>
<dbReference type="InterPro" id="IPR036736">
    <property type="entry name" value="ACP-like_sf"/>
</dbReference>
<dbReference type="SMART" id="SM00829">
    <property type="entry name" value="PKS_ER"/>
    <property type="match status" value="1"/>
</dbReference>
<evidence type="ECO:0000256" key="4">
    <source>
        <dbReference type="ARBA" id="ARBA00022679"/>
    </source>
</evidence>
<evidence type="ECO:0000256" key="3">
    <source>
        <dbReference type="ARBA" id="ARBA00022598"/>
    </source>
</evidence>
<dbReference type="PANTHER" id="PTHR45527">
    <property type="entry name" value="NONRIBOSOMAL PEPTIDE SYNTHETASE"/>
    <property type="match status" value="1"/>
</dbReference>
<dbReference type="GO" id="GO:0043041">
    <property type="term" value="P:amino acid activation for nonribosomal peptide biosynthetic process"/>
    <property type="evidence" value="ECO:0007669"/>
    <property type="project" value="TreeGrafter"/>
</dbReference>
<dbReference type="GO" id="GO:0016874">
    <property type="term" value="F:ligase activity"/>
    <property type="evidence" value="ECO:0007669"/>
    <property type="project" value="UniProtKB-KW"/>
</dbReference>
<dbReference type="InterPro" id="IPR001242">
    <property type="entry name" value="Condensation_dom"/>
</dbReference>
<dbReference type="InterPro" id="IPR013120">
    <property type="entry name" value="FAR_NAD-bd"/>
</dbReference>
<dbReference type="KEGG" id="sgra:EX895_003757"/>
<organism evidence="8 9">
    <name type="scientific">Sporisorium graminicola</name>
    <dbReference type="NCBI Taxonomy" id="280036"/>
    <lineage>
        <taxon>Eukaryota</taxon>
        <taxon>Fungi</taxon>
        <taxon>Dikarya</taxon>
        <taxon>Basidiomycota</taxon>
        <taxon>Ustilaginomycotina</taxon>
        <taxon>Ustilaginomycetes</taxon>
        <taxon>Ustilaginales</taxon>
        <taxon>Ustilaginaceae</taxon>
        <taxon>Sporisorium</taxon>
    </lineage>
</organism>
<dbReference type="InterPro" id="IPR000873">
    <property type="entry name" value="AMP-dep_synth/lig_dom"/>
</dbReference>
<dbReference type="Pfam" id="PF13602">
    <property type="entry name" value="ADH_zinc_N_2"/>
    <property type="match status" value="1"/>
</dbReference>
<gene>
    <name evidence="8" type="ORF">EX895_003757</name>
</gene>
<dbReference type="PROSITE" id="PS50075">
    <property type="entry name" value="CARRIER"/>
    <property type="match status" value="2"/>
</dbReference>
<dbReference type="GO" id="GO:0016491">
    <property type="term" value="F:oxidoreductase activity"/>
    <property type="evidence" value="ECO:0007669"/>
    <property type="project" value="InterPro"/>
</dbReference>
<dbReference type="GO" id="GO:0044550">
    <property type="term" value="P:secondary metabolite biosynthetic process"/>
    <property type="evidence" value="ECO:0007669"/>
    <property type="project" value="TreeGrafter"/>
</dbReference>
<dbReference type="FunFam" id="3.40.50.720:FF:000209">
    <property type="entry name" value="Polyketide synthase Pks12"/>
    <property type="match status" value="1"/>
</dbReference>
<dbReference type="InterPro" id="IPR042099">
    <property type="entry name" value="ANL_N_sf"/>
</dbReference>
<evidence type="ECO:0000256" key="6">
    <source>
        <dbReference type="SAM" id="MobiDB-lite"/>
    </source>
</evidence>
<evidence type="ECO:0000313" key="8">
    <source>
        <dbReference type="EMBL" id="TKY87080.1"/>
    </source>
</evidence>
<dbReference type="GO" id="GO:0016740">
    <property type="term" value="F:transferase activity"/>
    <property type="evidence" value="ECO:0007669"/>
    <property type="project" value="UniProtKB-KW"/>
</dbReference>
<dbReference type="PANTHER" id="PTHR45527:SF1">
    <property type="entry name" value="FATTY ACID SYNTHASE"/>
    <property type="match status" value="1"/>
</dbReference>
<dbReference type="Gene3D" id="3.30.300.30">
    <property type="match status" value="1"/>
</dbReference>
<keyword evidence="2" id="KW-0597">Phosphoprotein</keyword>
<dbReference type="InterPro" id="IPR002364">
    <property type="entry name" value="Quin_OxRdtase/zeta-crystal_CS"/>
</dbReference>
<protein>
    <recommendedName>
        <fullName evidence="7">Carrier domain-containing protein</fullName>
    </recommendedName>
</protein>
<dbReference type="InterPro" id="IPR057326">
    <property type="entry name" value="KR_dom"/>
</dbReference>
<dbReference type="Pfam" id="PF00501">
    <property type="entry name" value="AMP-binding"/>
    <property type="match status" value="1"/>
</dbReference>
<dbReference type="CDD" id="cd05195">
    <property type="entry name" value="enoyl_red"/>
    <property type="match status" value="1"/>
</dbReference>
<dbReference type="CDD" id="cd05930">
    <property type="entry name" value="A_NRPS"/>
    <property type="match status" value="1"/>
</dbReference>
<keyword evidence="3" id="KW-0436">Ligase</keyword>
<evidence type="ECO:0000259" key="7">
    <source>
        <dbReference type="PROSITE" id="PS50075"/>
    </source>
</evidence>
<dbReference type="SMART" id="SM00822">
    <property type="entry name" value="PKS_KR"/>
    <property type="match status" value="1"/>
</dbReference>
<evidence type="ECO:0000256" key="1">
    <source>
        <dbReference type="ARBA" id="ARBA00022450"/>
    </source>
</evidence>
<dbReference type="SMART" id="SM00823">
    <property type="entry name" value="PKS_PP"/>
    <property type="match status" value="2"/>
</dbReference>
<dbReference type="SUPFAM" id="SSF56801">
    <property type="entry name" value="Acetyl-CoA synthetase-like"/>
    <property type="match status" value="1"/>
</dbReference>
<dbReference type="OrthoDB" id="416786at2759"/>
<dbReference type="InterPro" id="IPR020845">
    <property type="entry name" value="AMP-binding_CS"/>
</dbReference>
<dbReference type="InterPro" id="IPR036291">
    <property type="entry name" value="NAD(P)-bd_dom_sf"/>
</dbReference>